<keyword evidence="2" id="KW-0156">Chromatin regulator</keyword>
<dbReference type="InterPro" id="IPR023696">
    <property type="entry name" value="Ureohydrolase_dom_sf"/>
</dbReference>
<evidence type="ECO:0000313" key="4">
    <source>
        <dbReference type="EMBL" id="KAK4783153.1"/>
    </source>
</evidence>
<reference evidence="4 5" key="1">
    <citation type="journal article" date="2023" name="Hortic Res">
        <title>Pangenome of water caltrop reveals structural variations and asymmetric subgenome divergence after allopolyploidization.</title>
        <authorList>
            <person name="Zhang X."/>
            <person name="Chen Y."/>
            <person name="Wang L."/>
            <person name="Yuan Y."/>
            <person name="Fang M."/>
            <person name="Shi L."/>
            <person name="Lu R."/>
            <person name="Comes H.P."/>
            <person name="Ma Y."/>
            <person name="Chen Y."/>
            <person name="Huang G."/>
            <person name="Zhou Y."/>
            <person name="Zheng Z."/>
            <person name="Qiu Y."/>
        </authorList>
    </citation>
    <scope>NUCLEOTIDE SEQUENCE [LARGE SCALE GENOMIC DNA]</scope>
    <source>
        <strain evidence="4">F231</strain>
    </source>
</reference>
<dbReference type="InterPro" id="IPR037138">
    <property type="entry name" value="His_deacetylse_dom_sf"/>
</dbReference>
<gene>
    <name evidence="4" type="ORF">SAY86_007527</name>
</gene>
<comment type="caution">
    <text evidence="4">The sequence shown here is derived from an EMBL/GenBank/DDBJ whole genome shotgun (WGS) entry which is preliminary data.</text>
</comment>
<proteinExistence type="predicted"/>
<evidence type="ECO:0008006" key="6">
    <source>
        <dbReference type="Google" id="ProtNLM"/>
    </source>
</evidence>
<protein>
    <recommendedName>
        <fullName evidence="6">Histone deacetylase</fullName>
    </recommendedName>
</protein>
<organism evidence="4 5">
    <name type="scientific">Trapa natans</name>
    <name type="common">Water chestnut</name>
    <dbReference type="NCBI Taxonomy" id="22666"/>
    <lineage>
        <taxon>Eukaryota</taxon>
        <taxon>Viridiplantae</taxon>
        <taxon>Streptophyta</taxon>
        <taxon>Embryophyta</taxon>
        <taxon>Tracheophyta</taxon>
        <taxon>Spermatophyta</taxon>
        <taxon>Magnoliopsida</taxon>
        <taxon>eudicotyledons</taxon>
        <taxon>Gunneridae</taxon>
        <taxon>Pentapetalae</taxon>
        <taxon>rosids</taxon>
        <taxon>malvids</taxon>
        <taxon>Myrtales</taxon>
        <taxon>Lythraceae</taxon>
        <taxon>Trapa</taxon>
    </lineage>
</organism>
<name>A0AAN7R284_TRANT</name>
<keyword evidence="5" id="KW-1185">Reference proteome</keyword>
<evidence type="ECO:0000256" key="3">
    <source>
        <dbReference type="SAM" id="MobiDB-lite"/>
    </source>
</evidence>
<keyword evidence="1" id="KW-0678">Repressor</keyword>
<dbReference type="EMBL" id="JAXQNO010000015">
    <property type="protein sequence ID" value="KAK4783153.1"/>
    <property type="molecule type" value="Genomic_DNA"/>
</dbReference>
<dbReference type="GO" id="GO:0006325">
    <property type="term" value="P:chromatin organization"/>
    <property type="evidence" value="ECO:0007669"/>
    <property type="project" value="UniProtKB-KW"/>
</dbReference>
<dbReference type="SUPFAM" id="SSF52768">
    <property type="entry name" value="Arginase/deacetylase"/>
    <property type="match status" value="1"/>
</dbReference>
<sequence>MQEVENLVVSSDESPPSSGADRVKRRVGYFHNSEVGNCYYVQGHPMKPHRIRMAHTLLVHYGLLQHMQIIKPSLQGTVTSPSSMLMPTNPSLGT</sequence>
<evidence type="ECO:0000256" key="1">
    <source>
        <dbReference type="ARBA" id="ARBA00022491"/>
    </source>
</evidence>
<feature type="compositionally biased region" description="Polar residues" evidence="3">
    <location>
        <begin position="8"/>
        <end position="17"/>
    </location>
</feature>
<evidence type="ECO:0000256" key="2">
    <source>
        <dbReference type="ARBA" id="ARBA00022853"/>
    </source>
</evidence>
<dbReference type="Proteomes" id="UP001346149">
    <property type="component" value="Unassembled WGS sequence"/>
</dbReference>
<dbReference type="AlphaFoldDB" id="A0AAN7R284"/>
<evidence type="ECO:0000313" key="5">
    <source>
        <dbReference type="Proteomes" id="UP001346149"/>
    </source>
</evidence>
<accession>A0AAN7R284</accession>
<dbReference type="Gene3D" id="3.40.800.20">
    <property type="entry name" value="Histone deacetylase domain"/>
    <property type="match status" value="1"/>
</dbReference>
<feature type="region of interest" description="Disordered" evidence="3">
    <location>
        <begin position="1"/>
        <end position="24"/>
    </location>
</feature>